<feature type="domain" description="IrrE N-terminal-like" evidence="1">
    <location>
        <begin position="28"/>
        <end position="138"/>
    </location>
</feature>
<dbReference type="InterPro" id="IPR010359">
    <property type="entry name" value="IrrE_HExxH"/>
</dbReference>
<dbReference type="AlphaFoldDB" id="A0A1M5V5S4"/>
<organism evidence="2 3">
    <name type="scientific">Virgibacillus chiguensis</name>
    <dbReference type="NCBI Taxonomy" id="411959"/>
    <lineage>
        <taxon>Bacteria</taxon>
        <taxon>Bacillati</taxon>
        <taxon>Bacillota</taxon>
        <taxon>Bacilli</taxon>
        <taxon>Bacillales</taxon>
        <taxon>Bacillaceae</taxon>
        <taxon>Virgibacillus</taxon>
    </lineage>
</organism>
<evidence type="ECO:0000313" key="2">
    <source>
        <dbReference type="EMBL" id="SHH70602.1"/>
    </source>
</evidence>
<dbReference type="Gene3D" id="1.10.10.2910">
    <property type="match status" value="1"/>
</dbReference>
<dbReference type="InterPro" id="IPR052345">
    <property type="entry name" value="Rad_response_metalloprotease"/>
</dbReference>
<dbReference type="RefSeq" id="WP_425303969.1">
    <property type="nucleotide sequence ID" value="NZ_FQXD01000011.1"/>
</dbReference>
<gene>
    <name evidence="2" type="ORF">SAMN05421807_111136</name>
</gene>
<name>A0A1M5V5S4_9BACI</name>
<dbReference type="EMBL" id="FQXD01000011">
    <property type="protein sequence ID" value="SHH70602.1"/>
    <property type="molecule type" value="Genomic_DNA"/>
</dbReference>
<keyword evidence="3" id="KW-1185">Reference proteome</keyword>
<accession>A0A1M5V5S4</accession>
<dbReference type="PANTHER" id="PTHR43236:SF1">
    <property type="entry name" value="BLL7220 PROTEIN"/>
    <property type="match status" value="1"/>
</dbReference>
<proteinExistence type="predicted"/>
<dbReference type="PANTHER" id="PTHR43236">
    <property type="entry name" value="ANTITOXIN HIGA1"/>
    <property type="match status" value="1"/>
</dbReference>
<dbReference type="Pfam" id="PF06114">
    <property type="entry name" value="Peptidase_M78"/>
    <property type="match status" value="1"/>
</dbReference>
<sequence>MSWIKDIVNQLIKKYRSNNPFELANFKNVHVIEWNLHDEIKGFYKYDRKNQYIFINSNLDDITKRFVCAHELGHSQLHTRVNTPFLRSTTYLPVSKIEVEANTFAVELLLPDECLYEYVSTNITIKEVTATYGIPEQICHLKNF</sequence>
<dbReference type="Proteomes" id="UP000184079">
    <property type="component" value="Unassembled WGS sequence"/>
</dbReference>
<reference evidence="3" key="1">
    <citation type="submission" date="2016-11" db="EMBL/GenBank/DDBJ databases">
        <authorList>
            <person name="Varghese N."/>
            <person name="Submissions S."/>
        </authorList>
    </citation>
    <scope>NUCLEOTIDE SEQUENCE [LARGE SCALE GENOMIC DNA]</scope>
    <source>
        <strain evidence="3">CGMCC 1.6496</strain>
    </source>
</reference>
<evidence type="ECO:0000259" key="1">
    <source>
        <dbReference type="Pfam" id="PF06114"/>
    </source>
</evidence>
<protein>
    <recommendedName>
        <fullName evidence="1">IrrE N-terminal-like domain-containing protein</fullName>
    </recommendedName>
</protein>
<evidence type="ECO:0000313" key="3">
    <source>
        <dbReference type="Proteomes" id="UP000184079"/>
    </source>
</evidence>